<dbReference type="EMBL" id="JACEMT010000029">
    <property type="protein sequence ID" value="MBA4500912.1"/>
    <property type="molecule type" value="Genomic_DNA"/>
</dbReference>
<dbReference type="InterPro" id="IPR001492">
    <property type="entry name" value="Flagellin"/>
</dbReference>
<keyword evidence="8" id="KW-1185">Reference proteome</keyword>
<comment type="caution">
    <text evidence="7">The sequence shown here is derived from an EMBL/GenBank/DDBJ whole genome shotgun (WGS) entry which is preliminary data.</text>
</comment>
<dbReference type="InterPro" id="IPR013384">
    <property type="entry name" value="Flagell_FlgL"/>
</dbReference>
<keyword evidence="7" id="KW-0282">Flagellum</keyword>
<dbReference type="PANTHER" id="PTHR42792:SF1">
    <property type="entry name" value="FLAGELLAR HOOK-ASSOCIATED PROTEIN 3"/>
    <property type="match status" value="1"/>
</dbReference>
<dbReference type="GO" id="GO:0005576">
    <property type="term" value="C:extracellular region"/>
    <property type="evidence" value="ECO:0007669"/>
    <property type="project" value="UniProtKB-SubCell"/>
</dbReference>
<dbReference type="RefSeq" id="WP_181736382.1">
    <property type="nucleotide sequence ID" value="NZ_JACEMT010000029.1"/>
</dbReference>
<feature type="domain" description="Flagellin N-terminal" evidence="6">
    <location>
        <begin position="3"/>
        <end position="138"/>
    </location>
</feature>
<evidence type="ECO:0000256" key="3">
    <source>
        <dbReference type="ARBA" id="ARBA00005709"/>
    </source>
</evidence>
<dbReference type="PANTHER" id="PTHR42792">
    <property type="entry name" value="FLAGELLIN"/>
    <property type="match status" value="1"/>
</dbReference>
<evidence type="ECO:0000313" key="8">
    <source>
        <dbReference type="Proteomes" id="UP000538931"/>
    </source>
</evidence>
<keyword evidence="7" id="KW-0966">Cell projection</keyword>
<dbReference type="GO" id="GO:0005198">
    <property type="term" value="F:structural molecule activity"/>
    <property type="evidence" value="ECO:0007669"/>
    <property type="project" value="InterPro"/>
</dbReference>
<dbReference type="InterPro" id="IPR001029">
    <property type="entry name" value="Flagellin_N"/>
</dbReference>
<keyword evidence="4" id="KW-0964">Secreted</keyword>
<name>A0A7W1WVF6_9GAMM</name>
<dbReference type="Gene3D" id="1.20.1330.10">
    <property type="entry name" value="f41 fragment of flagellin, N-terminal domain"/>
    <property type="match status" value="1"/>
</dbReference>
<proteinExistence type="inferred from homology"/>
<keyword evidence="5" id="KW-0975">Bacterial flagellum</keyword>
<evidence type="ECO:0000256" key="1">
    <source>
        <dbReference type="ARBA" id="ARBA00004365"/>
    </source>
</evidence>
<dbReference type="NCBIfam" id="TIGR02550">
    <property type="entry name" value="flagell_flgL"/>
    <property type="match status" value="1"/>
</dbReference>
<dbReference type="Pfam" id="PF00669">
    <property type="entry name" value="Flagellin_N"/>
    <property type="match status" value="1"/>
</dbReference>
<evidence type="ECO:0000313" key="7">
    <source>
        <dbReference type="EMBL" id="MBA4500912.1"/>
    </source>
</evidence>
<evidence type="ECO:0000259" key="6">
    <source>
        <dbReference type="Pfam" id="PF00669"/>
    </source>
</evidence>
<gene>
    <name evidence="7" type="primary">flgL</name>
    <name evidence="7" type="ORF">H1S06_00815</name>
</gene>
<sequence length="416" mass="45253">MRIATSQVFLNNINSLSEANSALFKTQQQIATGKKVLQPSDDPLAAAQIIKLKKEVARNDQFQGNIEVSNRRLALEEITLNQLFNEGVRLKELTIQAGDGILSQANQASLATEVDEILQQMLGLVNTKDVQGEYLFSGFKGETRSYEYDELTQRYAYQGDSGQRYIQIGPDTKVASTDAGTRLFEQVPGVVMPSMAANTAVRDIHVRDFKALEQADAAGTSPYSMTLTDTGEFSVQDSLGNPVPVFTGEDPTEGSPSMTVASGDRVRFGGVEVVIGDLPAAGAPADVVTVETETQRDNILNVALELRNGLQNVDYTTDEGKAVLDQLLGKTLTALEGVQDTNIRARGSIGARMNALEQQEMVNEDYQLFTKGALSSFEDLEYNEALSQFALQQATLQAAYSSFSQISGLSLFNYIK</sequence>
<accession>A0A7W1WVF6</accession>
<reference evidence="7 8" key="1">
    <citation type="submission" date="2020-07" db="EMBL/GenBank/DDBJ databases">
        <title>Bacterium isolated from marien macroalgae.</title>
        <authorList>
            <person name="Zhu K."/>
            <person name="Lu D."/>
            <person name="Du Z."/>
        </authorList>
    </citation>
    <scope>NUCLEOTIDE SEQUENCE [LARGE SCALE GENOMIC DNA]</scope>
    <source>
        <strain evidence="7 8">3-1745</strain>
    </source>
</reference>
<comment type="subcellular location">
    <subcellularLocation>
        <location evidence="1">Bacterial flagellum</location>
    </subcellularLocation>
    <subcellularLocation>
        <location evidence="2">Secreted</location>
    </subcellularLocation>
</comment>
<organism evidence="7 8">
    <name type="scientific">Marinobacterium marinum</name>
    <dbReference type="NCBI Taxonomy" id="2756129"/>
    <lineage>
        <taxon>Bacteria</taxon>
        <taxon>Pseudomonadati</taxon>
        <taxon>Pseudomonadota</taxon>
        <taxon>Gammaproteobacteria</taxon>
        <taxon>Oceanospirillales</taxon>
        <taxon>Oceanospirillaceae</taxon>
        <taxon>Marinobacterium</taxon>
    </lineage>
</organism>
<keyword evidence="7" id="KW-0969">Cilium</keyword>
<evidence type="ECO:0000256" key="2">
    <source>
        <dbReference type="ARBA" id="ARBA00004613"/>
    </source>
</evidence>
<evidence type="ECO:0000256" key="5">
    <source>
        <dbReference type="ARBA" id="ARBA00023143"/>
    </source>
</evidence>
<protein>
    <submittedName>
        <fullName evidence="7">Flagellar hook-associated protein FlgL</fullName>
    </submittedName>
</protein>
<dbReference type="SUPFAM" id="SSF64518">
    <property type="entry name" value="Phase 1 flagellin"/>
    <property type="match status" value="1"/>
</dbReference>
<dbReference type="Proteomes" id="UP000538931">
    <property type="component" value="Unassembled WGS sequence"/>
</dbReference>
<comment type="similarity">
    <text evidence="3">Belongs to the bacterial flagellin family.</text>
</comment>
<dbReference type="AlphaFoldDB" id="A0A7W1WVF6"/>
<dbReference type="GO" id="GO:0071973">
    <property type="term" value="P:bacterial-type flagellum-dependent cell motility"/>
    <property type="evidence" value="ECO:0007669"/>
    <property type="project" value="InterPro"/>
</dbReference>
<dbReference type="GO" id="GO:0009424">
    <property type="term" value="C:bacterial-type flagellum hook"/>
    <property type="evidence" value="ECO:0007669"/>
    <property type="project" value="InterPro"/>
</dbReference>
<evidence type="ECO:0000256" key="4">
    <source>
        <dbReference type="ARBA" id="ARBA00022525"/>
    </source>
</evidence>